<gene>
    <name evidence="10" type="ORF">GCM10022408_28830</name>
</gene>
<accession>A0ABP7SNG7</accession>
<dbReference type="PROSITE" id="PS50929">
    <property type="entry name" value="ABC_TM1F"/>
    <property type="match status" value="1"/>
</dbReference>
<evidence type="ECO:0000256" key="3">
    <source>
        <dbReference type="ARBA" id="ARBA00022741"/>
    </source>
</evidence>
<evidence type="ECO:0000256" key="6">
    <source>
        <dbReference type="ARBA" id="ARBA00023136"/>
    </source>
</evidence>
<dbReference type="SMART" id="SM00382">
    <property type="entry name" value="AAA"/>
    <property type="match status" value="1"/>
</dbReference>
<dbReference type="Pfam" id="PF00005">
    <property type="entry name" value="ABC_tran"/>
    <property type="match status" value="1"/>
</dbReference>
<evidence type="ECO:0000313" key="10">
    <source>
        <dbReference type="EMBL" id="GAA4013925.1"/>
    </source>
</evidence>
<proteinExistence type="predicted"/>
<evidence type="ECO:0000256" key="1">
    <source>
        <dbReference type="ARBA" id="ARBA00004651"/>
    </source>
</evidence>
<comment type="caution">
    <text evidence="10">The sequence shown here is derived from an EMBL/GenBank/DDBJ whole genome shotgun (WGS) entry which is preliminary data.</text>
</comment>
<evidence type="ECO:0000256" key="2">
    <source>
        <dbReference type="ARBA" id="ARBA00022692"/>
    </source>
</evidence>
<dbReference type="PANTHER" id="PTHR43394">
    <property type="entry name" value="ATP-DEPENDENT PERMEASE MDL1, MITOCHONDRIAL"/>
    <property type="match status" value="1"/>
</dbReference>
<evidence type="ECO:0000256" key="7">
    <source>
        <dbReference type="SAM" id="Phobius"/>
    </source>
</evidence>
<feature type="transmembrane region" description="Helical" evidence="7">
    <location>
        <begin position="156"/>
        <end position="174"/>
    </location>
</feature>
<dbReference type="InterPro" id="IPR017871">
    <property type="entry name" value="ABC_transporter-like_CS"/>
</dbReference>
<dbReference type="InterPro" id="IPR039421">
    <property type="entry name" value="Type_1_exporter"/>
</dbReference>
<keyword evidence="4 10" id="KW-0067">ATP-binding</keyword>
<dbReference type="InterPro" id="IPR003439">
    <property type="entry name" value="ABC_transporter-like_ATP-bd"/>
</dbReference>
<evidence type="ECO:0000313" key="11">
    <source>
        <dbReference type="Proteomes" id="UP001500567"/>
    </source>
</evidence>
<feature type="domain" description="ABC transmembrane type-1" evidence="9">
    <location>
        <begin position="24"/>
        <end position="323"/>
    </location>
</feature>
<dbReference type="InterPro" id="IPR003593">
    <property type="entry name" value="AAA+_ATPase"/>
</dbReference>
<organism evidence="10 11">
    <name type="scientific">Hymenobacter fastidiosus</name>
    <dbReference type="NCBI Taxonomy" id="486264"/>
    <lineage>
        <taxon>Bacteria</taxon>
        <taxon>Pseudomonadati</taxon>
        <taxon>Bacteroidota</taxon>
        <taxon>Cytophagia</taxon>
        <taxon>Cytophagales</taxon>
        <taxon>Hymenobacteraceae</taxon>
        <taxon>Hymenobacter</taxon>
    </lineage>
</organism>
<dbReference type="Gene3D" id="3.40.50.300">
    <property type="entry name" value="P-loop containing nucleotide triphosphate hydrolases"/>
    <property type="match status" value="1"/>
</dbReference>
<keyword evidence="5 7" id="KW-1133">Transmembrane helix</keyword>
<dbReference type="InterPro" id="IPR011527">
    <property type="entry name" value="ABC1_TM_dom"/>
</dbReference>
<protein>
    <submittedName>
        <fullName evidence="10">ABC transporter ATP-binding protein</fullName>
    </submittedName>
</protein>
<feature type="domain" description="ABC transporter" evidence="8">
    <location>
        <begin position="357"/>
        <end position="591"/>
    </location>
</feature>
<evidence type="ECO:0000259" key="8">
    <source>
        <dbReference type="PROSITE" id="PS50893"/>
    </source>
</evidence>
<dbReference type="Proteomes" id="UP001500567">
    <property type="component" value="Unassembled WGS sequence"/>
</dbReference>
<dbReference type="SUPFAM" id="SSF90123">
    <property type="entry name" value="ABC transporter transmembrane region"/>
    <property type="match status" value="1"/>
</dbReference>
<evidence type="ECO:0000256" key="5">
    <source>
        <dbReference type="ARBA" id="ARBA00022989"/>
    </source>
</evidence>
<comment type="subcellular location">
    <subcellularLocation>
        <location evidence="1">Cell membrane</location>
        <topology evidence="1">Multi-pass membrane protein</topology>
    </subcellularLocation>
</comment>
<dbReference type="PROSITE" id="PS50893">
    <property type="entry name" value="ABC_TRANSPORTER_2"/>
    <property type="match status" value="1"/>
</dbReference>
<keyword evidence="11" id="KW-1185">Reference proteome</keyword>
<dbReference type="Gene3D" id="1.20.1560.10">
    <property type="entry name" value="ABC transporter type 1, transmembrane domain"/>
    <property type="match status" value="1"/>
</dbReference>
<feature type="transmembrane region" description="Helical" evidence="7">
    <location>
        <begin position="71"/>
        <end position="101"/>
    </location>
</feature>
<dbReference type="GO" id="GO:0005524">
    <property type="term" value="F:ATP binding"/>
    <property type="evidence" value="ECO:0007669"/>
    <property type="project" value="UniProtKB-KW"/>
</dbReference>
<dbReference type="InterPro" id="IPR036640">
    <property type="entry name" value="ABC1_TM_sf"/>
</dbReference>
<evidence type="ECO:0000259" key="9">
    <source>
        <dbReference type="PROSITE" id="PS50929"/>
    </source>
</evidence>
<keyword evidence="3" id="KW-0547">Nucleotide-binding</keyword>
<feature type="transmembrane region" description="Helical" evidence="7">
    <location>
        <begin position="262"/>
        <end position="284"/>
    </location>
</feature>
<reference evidence="11" key="1">
    <citation type="journal article" date="2019" name="Int. J. Syst. Evol. Microbiol.">
        <title>The Global Catalogue of Microorganisms (GCM) 10K type strain sequencing project: providing services to taxonomists for standard genome sequencing and annotation.</title>
        <authorList>
            <consortium name="The Broad Institute Genomics Platform"/>
            <consortium name="The Broad Institute Genome Sequencing Center for Infectious Disease"/>
            <person name="Wu L."/>
            <person name="Ma J."/>
        </authorList>
    </citation>
    <scope>NUCLEOTIDE SEQUENCE [LARGE SCALE GENOMIC DNA]</scope>
    <source>
        <strain evidence="11">JCM 17224</strain>
    </source>
</reference>
<dbReference type="PROSITE" id="PS00211">
    <property type="entry name" value="ABC_TRANSPORTER_1"/>
    <property type="match status" value="1"/>
</dbReference>
<evidence type="ECO:0000256" key="4">
    <source>
        <dbReference type="ARBA" id="ARBA00022840"/>
    </source>
</evidence>
<sequence>MNFSTSYLLKRSFDQARPHWLYIAGIFICNFFTVPITLMKPLALKILIDSGFGAKPVPNFITFFFPSNYEFSFASVIGLSISLVIFVALIDNIYIVVIWLLNTYTGERLVRDFRLHIFNHIQQLSLAYHDRKGTAESVYKIQYDAYAIRTLIIENLSPILSSFITLTGMIVVMLNINWHFAIIACSVIPPMAILIRFSSKKLKKEWQKVKENESNAMSVIQEVLTSLRVVKAFGQENGESGRFMSKTDMAMKGQLKVAWIDASFYFCIGMTYAIGTALFIFLGAKYVYSGEMTLGELTMVMTYLGQIYGPLDTISRNLNEVQSSLVSLGRVYSLLDEEKEVKEIANPVNFIRANGLFEFHNVSFHYKKETSILNDLSFKIYPGDRVGIIGSTGAGKSTLISLITRFYDPTYGQILVDGVNIKEYKLSDYRKQFSIVLQEPVLFSTTIGENIAYGLPNASKAEITEAAKMANAHNFIINYPDGYDTLTGERGMNLSGGERQRISIARAFIKNAPILILDEPTSSLDVKNESQIMEAMERLVKGRTTFLITHRLDMLNSCNIILHLEKGCLEEIIINNETDTIARIKATFLSSI</sequence>
<dbReference type="InterPro" id="IPR027417">
    <property type="entry name" value="P-loop_NTPase"/>
</dbReference>
<keyword evidence="6 7" id="KW-0472">Membrane</keyword>
<name>A0ABP7SNG7_9BACT</name>
<dbReference type="PANTHER" id="PTHR43394:SF1">
    <property type="entry name" value="ATP-BINDING CASSETTE SUB-FAMILY B MEMBER 10, MITOCHONDRIAL"/>
    <property type="match status" value="1"/>
</dbReference>
<feature type="transmembrane region" description="Helical" evidence="7">
    <location>
        <begin position="20"/>
        <end position="39"/>
    </location>
</feature>
<feature type="transmembrane region" description="Helical" evidence="7">
    <location>
        <begin position="180"/>
        <end position="198"/>
    </location>
</feature>
<dbReference type="Pfam" id="PF00664">
    <property type="entry name" value="ABC_membrane"/>
    <property type="match status" value="1"/>
</dbReference>
<dbReference type="EMBL" id="BAABDJ010000035">
    <property type="protein sequence ID" value="GAA4013925.1"/>
    <property type="molecule type" value="Genomic_DNA"/>
</dbReference>
<keyword evidence="2 7" id="KW-0812">Transmembrane</keyword>
<dbReference type="RefSeq" id="WP_345073943.1">
    <property type="nucleotide sequence ID" value="NZ_BAABDJ010000035.1"/>
</dbReference>
<dbReference type="SUPFAM" id="SSF52540">
    <property type="entry name" value="P-loop containing nucleoside triphosphate hydrolases"/>
    <property type="match status" value="1"/>
</dbReference>